<gene>
    <name evidence="2" type="ORF">COO92_11550</name>
</gene>
<accession>A0A2N3L6D0</accession>
<evidence type="ECO:0000256" key="1">
    <source>
        <dbReference type="SAM" id="Phobius"/>
    </source>
</evidence>
<comment type="caution">
    <text evidence="2">The sequence shown here is derived from an EMBL/GenBank/DDBJ whole genome shotgun (WGS) entry which is preliminary data.</text>
</comment>
<evidence type="ECO:0000313" key="3">
    <source>
        <dbReference type="Proteomes" id="UP000233332"/>
    </source>
</evidence>
<keyword evidence="3" id="KW-1185">Reference proteome</keyword>
<dbReference type="AlphaFoldDB" id="A0A2N3L6D0"/>
<organism evidence="2 3">
    <name type="scientific">Thalassospira lohafexi</name>
    <dbReference type="NCBI Taxonomy" id="744227"/>
    <lineage>
        <taxon>Bacteria</taxon>
        <taxon>Pseudomonadati</taxon>
        <taxon>Pseudomonadota</taxon>
        <taxon>Alphaproteobacteria</taxon>
        <taxon>Rhodospirillales</taxon>
        <taxon>Thalassospiraceae</taxon>
        <taxon>Thalassospira</taxon>
    </lineage>
</organism>
<evidence type="ECO:0008006" key="4">
    <source>
        <dbReference type="Google" id="ProtNLM"/>
    </source>
</evidence>
<dbReference type="RefSeq" id="WP_101302239.1">
    <property type="nucleotide sequence ID" value="NZ_NXGX01000004.1"/>
</dbReference>
<sequence length="239" mass="27151">MLVYWLPFGISLALAVTSVFLGIIEPAVVSGCAKVACNWLREFEWETMSAGLFGLSGGFIVLIASKQQINAMINSTKEQIAHQAKVLNDQKKRVVIDRLDKCIELREYSKPFKEELELLSARIVRVCQGDDEPNRDRGRAVKRILREFDKEPFRLRVVAVMNAIETPAEIRSFKMALLDDIRNLFENTLAVHLPDTDEEINNLEERCTQAISRIIASIEQISVSTEQEERKLGLLYGIE</sequence>
<dbReference type="Proteomes" id="UP000233332">
    <property type="component" value="Unassembled WGS sequence"/>
</dbReference>
<evidence type="ECO:0000313" key="2">
    <source>
        <dbReference type="EMBL" id="PKR58371.1"/>
    </source>
</evidence>
<name>A0A2N3L6D0_9PROT</name>
<keyword evidence="1" id="KW-0812">Transmembrane</keyword>
<protein>
    <recommendedName>
        <fullName evidence="4">5-bromo-4-chloroindolyl phosphate hydrolysis protein</fullName>
    </recommendedName>
</protein>
<reference evidence="2 3" key="1">
    <citation type="submission" date="2017-09" db="EMBL/GenBank/DDBJ databases">
        <title>Biodiversity and function of Thalassospira species in the particle-attached aromatic-hydrocarbon-degrading consortia from the surface seawater of the China South Sea.</title>
        <authorList>
            <person name="Dong C."/>
            <person name="Lai Q."/>
            <person name="Shao Z."/>
        </authorList>
    </citation>
    <scope>NUCLEOTIDE SEQUENCE [LARGE SCALE GENOMIC DNA]</scope>
    <source>
        <strain evidence="2 3">139Z-12</strain>
    </source>
</reference>
<keyword evidence="1" id="KW-0472">Membrane</keyword>
<dbReference type="EMBL" id="NXGX01000004">
    <property type="protein sequence ID" value="PKR58371.1"/>
    <property type="molecule type" value="Genomic_DNA"/>
</dbReference>
<keyword evidence="1" id="KW-1133">Transmembrane helix</keyword>
<feature type="transmembrane region" description="Helical" evidence="1">
    <location>
        <begin position="47"/>
        <end position="65"/>
    </location>
</feature>
<proteinExistence type="predicted"/>